<dbReference type="SMART" id="SM00460">
    <property type="entry name" value="TGc"/>
    <property type="match status" value="1"/>
</dbReference>
<reference evidence="3" key="1">
    <citation type="submission" date="2020-08" db="EMBL/GenBank/DDBJ databases">
        <authorList>
            <person name="Cejkova D."/>
            <person name="Kubasova T."/>
            <person name="Jahodarova E."/>
            <person name="Rychlik I."/>
        </authorList>
    </citation>
    <scope>NUCLEOTIDE SEQUENCE</scope>
    <source>
        <strain evidence="3">An559</strain>
    </source>
</reference>
<name>A0A938X6C8_9FIRM</name>
<reference evidence="3" key="2">
    <citation type="journal article" date="2021" name="Sci. Rep.">
        <title>The distribution of antibiotic resistance genes in chicken gut microbiota commensals.</title>
        <authorList>
            <person name="Juricova H."/>
            <person name="Matiasovicova J."/>
            <person name="Kubasova T."/>
            <person name="Cejkova D."/>
            <person name="Rychlik I."/>
        </authorList>
    </citation>
    <scope>NUCLEOTIDE SEQUENCE</scope>
    <source>
        <strain evidence="3">An559</strain>
    </source>
</reference>
<feature type="domain" description="Transglutaminase-like" evidence="2">
    <location>
        <begin position="160"/>
        <end position="216"/>
    </location>
</feature>
<dbReference type="Pfam" id="PF01841">
    <property type="entry name" value="Transglut_core"/>
    <property type="match status" value="1"/>
</dbReference>
<evidence type="ECO:0000313" key="4">
    <source>
        <dbReference type="Proteomes" id="UP000774750"/>
    </source>
</evidence>
<dbReference type="EMBL" id="JACJKY010000002">
    <property type="protein sequence ID" value="MBM6919905.1"/>
    <property type="molecule type" value="Genomic_DNA"/>
</dbReference>
<gene>
    <name evidence="3" type="ORF">H6A12_01830</name>
</gene>
<dbReference type="Gene3D" id="3.10.620.30">
    <property type="match status" value="1"/>
</dbReference>
<dbReference type="Proteomes" id="UP000774750">
    <property type="component" value="Unassembled WGS sequence"/>
</dbReference>
<comment type="caution">
    <text evidence="3">The sequence shown here is derived from an EMBL/GenBank/DDBJ whole genome shotgun (WGS) entry which is preliminary data.</text>
</comment>
<keyword evidence="4" id="KW-1185">Reference proteome</keyword>
<dbReference type="PROSITE" id="PS51257">
    <property type="entry name" value="PROKAR_LIPOPROTEIN"/>
    <property type="match status" value="1"/>
</dbReference>
<keyword evidence="1" id="KW-0732">Signal</keyword>
<dbReference type="RefSeq" id="WP_204444202.1">
    <property type="nucleotide sequence ID" value="NZ_JACJKY010000002.1"/>
</dbReference>
<feature type="signal peptide" evidence="1">
    <location>
        <begin position="1"/>
        <end position="22"/>
    </location>
</feature>
<organism evidence="3 4">
    <name type="scientific">Merdimmobilis hominis</name>
    <dbReference type="NCBI Taxonomy" id="2897707"/>
    <lineage>
        <taxon>Bacteria</taxon>
        <taxon>Bacillati</taxon>
        <taxon>Bacillota</taxon>
        <taxon>Clostridia</taxon>
        <taxon>Eubacteriales</taxon>
        <taxon>Oscillospiraceae</taxon>
        <taxon>Merdimmobilis</taxon>
    </lineage>
</organism>
<proteinExistence type="predicted"/>
<dbReference type="SUPFAM" id="SSF54001">
    <property type="entry name" value="Cysteine proteinases"/>
    <property type="match status" value="1"/>
</dbReference>
<evidence type="ECO:0000313" key="3">
    <source>
        <dbReference type="EMBL" id="MBM6919905.1"/>
    </source>
</evidence>
<evidence type="ECO:0000259" key="2">
    <source>
        <dbReference type="SMART" id="SM00460"/>
    </source>
</evidence>
<feature type="chain" id="PRO_5038514213" description="Transglutaminase-like domain-containing protein" evidence="1">
    <location>
        <begin position="23"/>
        <end position="343"/>
    </location>
</feature>
<evidence type="ECO:0000256" key="1">
    <source>
        <dbReference type="SAM" id="SignalP"/>
    </source>
</evidence>
<dbReference type="AlphaFoldDB" id="A0A938X6C8"/>
<accession>A0A938X6C8</accession>
<protein>
    <recommendedName>
        <fullName evidence="2">Transglutaminase-like domain-containing protein</fullName>
    </recommendedName>
</protein>
<dbReference type="InterPro" id="IPR002931">
    <property type="entry name" value="Transglutaminase-like"/>
</dbReference>
<dbReference type="InterPro" id="IPR038765">
    <property type="entry name" value="Papain-like_cys_pep_sf"/>
</dbReference>
<sequence length="343" mass="37706">MMRRLCLRLVCLLTAALLTGCAGTTQIKDEKNPDCLKRNSRGLLHAAESFAPSVVLTETTPAEVSDIFSDLLRCRADLFWLSPDYHYEAQGKTVRVFFSYRMEQAQAEHTAQQLKQRADEIISSVSASLPVVERTRLLHDRLIASVCYETGGSDMPLFDALMTGRANCEGYARALQYLLMRAGISAYYVTGDADGPHAWLMVQDENGTWAHVDPTFDDIVCTDGTSFGSYAYFWLNDRDISRTHTLSDTGIPYPAADTESYPGMVHAGDPDTFAQTARTALTQSSAHGNGAAEILFSKGVNENTLSLLDQAVMQAAESFGVTVARRVTSKNSRIISYAIKTVQ</sequence>